<keyword evidence="1" id="KW-0472">Membrane</keyword>
<dbReference type="Proteomes" id="UP001061298">
    <property type="component" value="Chromosome"/>
</dbReference>
<keyword evidence="3" id="KW-1185">Reference proteome</keyword>
<gene>
    <name evidence="2" type="ORF">N8I84_38260</name>
</gene>
<organism evidence="2 3">
    <name type="scientific">Streptomyces cynarae</name>
    <dbReference type="NCBI Taxonomy" id="2981134"/>
    <lineage>
        <taxon>Bacteria</taxon>
        <taxon>Bacillati</taxon>
        <taxon>Actinomycetota</taxon>
        <taxon>Actinomycetes</taxon>
        <taxon>Kitasatosporales</taxon>
        <taxon>Streptomycetaceae</taxon>
        <taxon>Streptomyces</taxon>
    </lineage>
</organism>
<accession>A0ABY6EBX7</accession>
<protein>
    <submittedName>
        <fullName evidence="2">Uncharacterized protein</fullName>
    </submittedName>
</protein>
<name>A0ABY6EBX7_9ACTN</name>
<keyword evidence="1" id="KW-0812">Transmembrane</keyword>
<keyword evidence="1" id="KW-1133">Transmembrane helix</keyword>
<reference evidence="2" key="1">
    <citation type="submission" date="2022-10" db="EMBL/GenBank/DDBJ databases">
        <authorList>
            <person name="Mo P."/>
        </authorList>
    </citation>
    <scope>NUCLEOTIDE SEQUENCE</scope>
    <source>
        <strain evidence="2">HUAS 13-4</strain>
    </source>
</reference>
<feature type="transmembrane region" description="Helical" evidence="1">
    <location>
        <begin position="29"/>
        <end position="48"/>
    </location>
</feature>
<dbReference type="RefSeq" id="WP_263234133.1">
    <property type="nucleotide sequence ID" value="NZ_CP106793.1"/>
</dbReference>
<sequence length="89" mass="9621">MSHSTSAVFHRRPDRPVAATAPRQAWRRAAFVLLAMGLDAAAAVMLVSQHLPEAVFGVFLAGLGWLTTRRLAAWYPAPSPAVAEEAARR</sequence>
<proteinExistence type="predicted"/>
<evidence type="ECO:0000256" key="1">
    <source>
        <dbReference type="SAM" id="Phobius"/>
    </source>
</evidence>
<dbReference type="EMBL" id="CP106793">
    <property type="protein sequence ID" value="UXY23898.1"/>
    <property type="molecule type" value="Genomic_DNA"/>
</dbReference>
<evidence type="ECO:0000313" key="3">
    <source>
        <dbReference type="Proteomes" id="UP001061298"/>
    </source>
</evidence>
<evidence type="ECO:0000313" key="2">
    <source>
        <dbReference type="EMBL" id="UXY23898.1"/>
    </source>
</evidence>